<evidence type="ECO:0000313" key="2">
    <source>
        <dbReference type="Proteomes" id="UP001607303"/>
    </source>
</evidence>
<evidence type="ECO:0000313" key="1">
    <source>
        <dbReference type="EMBL" id="KAL2751520.1"/>
    </source>
</evidence>
<organism evidence="1 2">
    <name type="scientific">Vespula maculifrons</name>
    <name type="common">Eastern yellow jacket</name>
    <name type="synonym">Wasp</name>
    <dbReference type="NCBI Taxonomy" id="7453"/>
    <lineage>
        <taxon>Eukaryota</taxon>
        <taxon>Metazoa</taxon>
        <taxon>Ecdysozoa</taxon>
        <taxon>Arthropoda</taxon>
        <taxon>Hexapoda</taxon>
        <taxon>Insecta</taxon>
        <taxon>Pterygota</taxon>
        <taxon>Neoptera</taxon>
        <taxon>Endopterygota</taxon>
        <taxon>Hymenoptera</taxon>
        <taxon>Apocrita</taxon>
        <taxon>Aculeata</taxon>
        <taxon>Vespoidea</taxon>
        <taxon>Vespidae</taxon>
        <taxon>Vespinae</taxon>
        <taxon>Vespula</taxon>
    </lineage>
</organism>
<protein>
    <submittedName>
        <fullName evidence="1">Myb-like protein X</fullName>
    </submittedName>
</protein>
<accession>A0ABD2D2A5</accession>
<name>A0ABD2D2A5_VESMC</name>
<comment type="caution">
    <text evidence="1">The sequence shown here is derived from an EMBL/GenBank/DDBJ whole genome shotgun (WGS) entry which is preliminary data.</text>
</comment>
<reference evidence="1 2" key="1">
    <citation type="journal article" date="2024" name="Ann. Entomol. Soc. Am.">
        <title>Genomic analyses of the southern and eastern yellowjacket wasps (Hymenoptera: Vespidae) reveal evolutionary signatures of social life.</title>
        <authorList>
            <person name="Catto M.A."/>
            <person name="Caine P.B."/>
            <person name="Orr S.E."/>
            <person name="Hunt B.G."/>
            <person name="Goodisman M.A.D."/>
        </authorList>
    </citation>
    <scope>NUCLEOTIDE SEQUENCE [LARGE SCALE GENOMIC DNA]</scope>
    <source>
        <strain evidence="1">232</strain>
        <tissue evidence="1">Head and thorax</tissue>
    </source>
</reference>
<sequence length="154" mass="18441">MEIDHNVENILIRRSNDDLNCTCLNNHRRDNNIYFKTIGLIGNEETRKINDHPNMKNLLIDPEVEGEEEQRERKVEDEGRVFVNNQDLYYSIFSCRASISGQHQIEIFWLFKIYGKTIGEEYEKQILFHIENGLKMINRKKTWYGTLYWPIISE</sequence>
<proteinExistence type="predicted"/>
<dbReference type="EMBL" id="JAYRBN010000007">
    <property type="protein sequence ID" value="KAL2751520.1"/>
    <property type="molecule type" value="Genomic_DNA"/>
</dbReference>
<dbReference type="Proteomes" id="UP001607303">
    <property type="component" value="Unassembled WGS sequence"/>
</dbReference>
<gene>
    <name evidence="1" type="ORF">V1477_000678</name>
</gene>
<keyword evidence="2" id="KW-1185">Reference proteome</keyword>
<dbReference type="AlphaFoldDB" id="A0ABD2D2A5"/>